<feature type="transmembrane region" description="Helical" evidence="6">
    <location>
        <begin position="82"/>
        <end position="102"/>
    </location>
</feature>
<name>A0ABS7VW00_9HYPH</name>
<dbReference type="EMBL" id="JAIRBM010000027">
    <property type="protein sequence ID" value="MBZ6079092.1"/>
    <property type="molecule type" value="Genomic_DNA"/>
</dbReference>
<evidence type="ECO:0000256" key="1">
    <source>
        <dbReference type="ARBA" id="ARBA00004141"/>
    </source>
</evidence>
<feature type="transmembrane region" description="Helical" evidence="6">
    <location>
        <begin position="280"/>
        <end position="298"/>
    </location>
</feature>
<dbReference type="RefSeq" id="WP_224315841.1">
    <property type="nucleotide sequence ID" value="NZ_JAIRBM010000027.1"/>
</dbReference>
<organism evidence="8 9">
    <name type="scientific">Microvirga puerhi</name>
    <dbReference type="NCBI Taxonomy" id="2876078"/>
    <lineage>
        <taxon>Bacteria</taxon>
        <taxon>Pseudomonadati</taxon>
        <taxon>Pseudomonadota</taxon>
        <taxon>Alphaproteobacteria</taxon>
        <taxon>Hyphomicrobiales</taxon>
        <taxon>Methylobacteriaceae</taxon>
        <taxon>Microvirga</taxon>
    </lineage>
</organism>
<feature type="transmembrane region" description="Helical" evidence="6">
    <location>
        <begin position="310"/>
        <end position="328"/>
    </location>
</feature>
<evidence type="ECO:0000256" key="4">
    <source>
        <dbReference type="ARBA" id="ARBA00022989"/>
    </source>
</evidence>
<feature type="transmembrane region" description="Helical" evidence="6">
    <location>
        <begin position="50"/>
        <end position="70"/>
    </location>
</feature>
<dbReference type="Gene3D" id="1.20.1250.20">
    <property type="entry name" value="MFS general substrate transporter like domains"/>
    <property type="match status" value="2"/>
</dbReference>
<dbReference type="InterPro" id="IPR036259">
    <property type="entry name" value="MFS_trans_sf"/>
</dbReference>
<feature type="transmembrane region" description="Helical" evidence="6">
    <location>
        <begin position="141"/>
        <end position="164"/>
    </location>
</feature>
<keyword evidence="9" id="KW-1185">Reference proteome</keyword>
<accession>A0ABS7VW00</accession>
<keyword evidence="3 6" id="KW-0812">Transmembrane</keyword>
<evidence type="ECO:0000256" key="6">
    <source>
        <dbReference type="SAM" id="Phobius"/>
    </source>
</evidence>
<evidence type="ECO:0000256" key="5">
    <source>
        <dbReference type="ARBA" id="ARBA00023136"/>
    </source>
</evidence>
<feature type="transmembrane region" description="Helical" evidence="6">
    <location>
        <begin position="365"/>
        <end position="386"/>
    </location>
</feature>
<feature type="transmembrane region" description="Helical" evidence="6">
    <location>
        <begin position="108"/>
        <end position="129"/>
    </location>
</feature>
<feature type="domain" description="Major facilitator superfamily (MFS) profile" evidence="7">
    <location>
        <begin position="17"/>
        <end position="420"/>
    </location>
</feature>
<dbReference type="PANTHER" id="PTHR43791">
    <property type="entry name" value="PERMEASE-RELATED"/>
    <property type="match status" value="1"/>
</dbReference>
<reference evidence="8 9" key="1">
    <citation type="submission" date="2021-09" db="EMBL/GenBank/DDBJ databases">
        <title>The complete genome sequence of a new microorganism.</title>
        <authorList>
            <person name="Zi Z."/>
        </authorList>
    </citation>
    <scope>NUCLEOTIDE SEQUENCE [LARGE SCALE GENOMIC DNA]</scope>
    <source>
        <strain evidence="8 9">WGZ8</strain>
    </source>
</reference>
<evidence type="ECO:0000313" key="9">
    <source>
        <dbReference type="Proteomes" id="UP000704176"/>
    </source>
</evidence>
<dbReference type="PROSITE" id="PS50850">
    <property type="entry name" value="MFS"/>
    <property type="match status" value="1"/>
</dbReference>
<feature type="transmembrane region" description="Helical" evidence="6">
    <location>
        <begin position="334"/>
        <end position="353"/>
    </location>
</feature>
<proteinExistence type="predicted"/>
<keyword evidence="2" id="KW-0813">Transport</keyword>
<dbReference type="InterPro" id="IPR020846">
    <property type="entry name" value="MFS_dom"/>
</dbReference>
<keyword evidence="4 6" id="KW-1133">Transmembrane helix</keyword>
<keyword evidence="5 6" id="KW-0472">Membrane</keyword>
<dbReference type="CDD" id="cd17319">
    <property type="entry name" value="MFS_ExuT_GudP_like"/>
    <property type="match status" value="1"/>
</dbReference>
<feature type="transmembrane region" description="Helical" evidence="6">
    <location>
        <begin position="398"/>
        <end position="416"/>
    </location>
</feature>
<evidence type="ECO:0000256" key="2">
    <source>
        <dbReference type="ARBA" id="ARBA00022448"/>
    </source>
</evidence>
<dbReference type="SUPFAM" id="SSF103473">
    <property type="entry name" value="MFS general substrate transporter"/>
    <property type="match status" value="1"/>
</dbReference>
<evidence type="ECO:0000256" key="3">
    <source>
        <dbReference type="ARBA" id="ARBA00022692"/>
    </source>
</evidence>
<dbReference type="PANTHER" id="PTHR43791:SF36">
    <property type="entry name" value="TRANSPORTER, PUTATIVE (AFU_ORTHOLOGUE AFUA_6G08340)-RELATED"/>
    <property type="match status" value="1"/>
</dbReference>
<protein>
    <submittedName>
        <fullName evidence="8">MFS transporter</fullName>
    </submittedName>
</protein>
<feature type="transmembrane region" description="Helical" evidence="6">
    <location>
        <begin position="244"/>
        <end position="268"/>
    </location>
</feature>
<sequence>MDTSVERRTMRKLTVRLVYFAAVLFFFNYIDRVNIGFAALQMNQDLGFTATVYGFGAGVFFLSYALFEVPSNLILHRVGPRLWLARIMITWGIISACFALITTETTFYILRFLLGLAEAGFVPGIVLYFTYWIPEKYRGKMFAGFFGAALLSSIIGAPLSGWILSSFSGVSGLSGWQWMFIIEGVPSVILGIVILLILVDRPEDAKWLADDERKWLLSRLEEDRKASPATAHGTVMDFLRDRRVLALTAIYFFYAVSVYGVTFWLPLIIKSFGGLSTIEIGFLTSIPYLCAFIFMQFVAQNSDRTGERKWHVALCALLGSAGLVMSALAGSPTMAFICLCIAAMGIWGQNGVFWTLPTSYLKGTAAAGGIAFINSVAQFGGFLGPYAVGWVKDTTGSFTVPLIILGCSSLMVTIIASNMRLNAGVRPAGMPDRKLA</sequence>
<feature type="transmembrane region" description="Helical" evidence="6">
    <location>
        <begin position="13"/>
        <end position="30"/>
    </location>
</feature>
<evidence type="ECO:0000313" key="8">
    <source>
        <dbReference type="EMBL" id="MBZ6079092.1"/>
    </source>
</evidence>
<comment type="subcellular location">
    <subcellularLocation>
        <location evidence="1">Membrane</location>
        <topology evidence="1">Multi-pass membrane protein</topology>
    </subcellularLocation>
</comment>
<dbReference type="Proteomes" id="UP000704176">
    <property type="component" value="Unassembled WGS sequence"/>
</dbReference>
<evidence type="ECO:0000259" key="7">
    <source>
        <dbReference type="PROSITE" id="PS50850"/>
    </source>
</evidence>
<gene>
    <name evidence="8" type="ORF">K9B37_22820</name>
</gene>
<comment type="caution">
    <text evidence="8">The sequence shown here is derived from an EMBL/GenBank/DDBJ whole genome shotgun (WGS) entry which is preliminary data.</text>
</comment>
<dbReference type="Pfam" id="PF07690">
    <property type="entry name" value="MFS_1"/>
    <property type="match status" value="1"/>
</dbReference>
<feature type="transmembrane region" description="Helical" evidence="6">
    <location>
        <begin position="176"/>
        <end position="199"/>
    </location>
</feature>
<dbReference type="InterPro" id="IPR011701">
    <property type="entry name" value="MFS"/>
</dbReference>